<evidence type="ECO:0000313" key="3">
    <source>
        <dbReference type="Proteomes" id="UP000657372"/>
    </source>
</evidence>
<dbReference type="Proteomes" id="UP000657372">
    <property type="component" value="Unassembled WGS sequence"/>
</dbReference>
<reference evidence="2 3" key="1">
    <citation type="submission" date="2020-11" db="EMBL/GenBank/DDBJ databases">
        <title>WGS of Herminiimonas contaminans strain Marseille-Q4544 isolated from planarians Schmidtea mediterranea.</title>
        <authorList>
            <person name="Kangale L."/>
        </authorList>
    </citation>
    <scope>NUCLEOTIDE SEQUENCE [LARGE SCALE GENOMIC DNA]</scope>
    <source>
        <strain evidence="2 3">Marseille-Q4544</strain>
    </source>
</reference>
<dbReference type="EMBL" id="JADOEL010000015">
    <property type="protein sequence ID" value="MBF8179140.1"/>
    <property type="molecule type" value="Genomic_DNA"/>
</dbReference>
<protein>
    <submittedName>
        <fullName evidence="2">Uncharacterized protein</fullName>
    </submittedName>
</protein>
<sequence>MPNLEVAGNVGAAPVCQLAQRFHRQPVLFERRFQIAAVLLSGARLAADFVDRVEGVGTVRRHFARQLADLFRQRGDRGALCLQCQVAIMPHRLQFGGQGLGFLQRRTWSRNRVRQNTVSDPVSAPFAARGIGVAPVSGWLVPPAPVRRSTAPSSGPSGGGGASARRTHRQQAAVDGRAVDVARGRVHRAHEFPNVGTVVARVLRVAFVQRVGQLRQLARFGIGHCKGGAAHGGTLAENGIHCRYGIRDIWTCKNGDVDLARIKSTFKLNLPCSTNR</sequence>
<organism evidence="2 3">
    <name type="scientific">Herminiimonas contaminans</name>
    <dbReference type="NCBI Taxonomy" id="1111140"/>
    <lineage>
        <taxon>Bacteria</taxon>
        <taxon>Pseudomonadati</taxon>
        <taxon>Pseudomonadota</taxon>
        <taxon>Betaproteobacteria</taxon>
        <taxon>Burkholderiales</taxon>
        <taxon>Oxalobacteraceae</taxon>
        <taxon>Herminiimonas</taxon>
    </lineage>
</organism>
<feature type="region of interest" description="Disordered" evidence="1">
    <location>
        <begin position="144"/>
        <end position="176"/>
    </location>
</feature>
<keyword evidence="3" id="KW-1185">Reference proteome</keyword>
<evidence type="ECO:0000256" key="1">
    <source>
        <dbReference type="SAM" id="MobiDB-lite"/>
    </source>
</evidence>
<accession>A0ABS0EWB5</accession>
<name>A0ABS0EWB5_9BURK</name>
<gene>
    <name evidence="2" type="ORF">IXC47_15760</name>
</gene>
<comment type="caution">
    <text evidence="2">The sequence shown here is derived from an EMBL/GenBank/DDBJ whole genome shotgun (WGS) entry which is preliminary data.</text>
</comment>
<dbReference type="RefSeq" id="WP_195876252.1">
    <property type="nucleotide sequence ID" value="NZ_JADOEL010000015.1"/>
</dbReference>
<proteinExistence type="predicted"/>
<evidence type="ECO:0000313" key="2">
    <source>
        <dbReference type="EMBL" id="MBF8179140.1"/>
    </source>
</evidence>